<keyword evidence="2" id="KW-1185">Reference proteome</keyword>
<evidence type="ECO:0000313" key="2">
    <source>
        <dbReference type="Proteomes" id="UP000694523"/>
    </source>
</evidence>
<dbReference type="AlphaFoldDB" id="A0A8C6TN83"/>
<dbReference type="PANTHER" id="PTHR43544">
    <property type="entry name" value="SHORT-CHAIN DEHYDROGENASE/REDUCTASE"/>
    <property type="match status" value="1"/>
</dbReference>
<evidence type="ECO:0000313" key="1">
    <source>
        <dbReference type="Ensembl" id="ENSNMLP00000024696.1"/>
    </source>
</evidence>
<protein>
    <submittedName>
        <fullName evidence="1">Uncharacterized protein</fullName>
    </submittedName>
</protein>
<dbReference type="InterPro" id="IPR036291">
    <property type="entry name" value="NAD(P)-bd_dom_sf"/>
</dbReference>
<dbReference type="GO" id="GO:0016491">
    <property type="term" value="F:oxidoreductase activity"/>
    <property type="evidence" value="ECO:0007669"/>
    <property type="project" value="TreeGrafter"/>
</dbReference>
<dbReference type="Pfam" id="PF00106">
    <property type="entry name" value="adh_short"/>
    <property type="match status" value="1"/>
</dbReference>
<proteinExistence type="predicted"/>
<sequence>MACKPINVLITGANRGLGLEMVKQIMKTQRPLSMVFACCRDPDGEKAQGLRELAVDNIIKIIRMDVADPKSIKEAASQVGSLLGQSGLNLIINNAAVALPSTFSATTPEQMHDCYRTNAVGPTCIIQEFLPYLRTAAKDSEMPGMSIRKAAVVNISTFVSSIGLAKDTYKKFPCLPYRASKAALNMMVVCASVDLQQDEILCMLLHPGWVRTDMGGPNGEIDPQESVQSMLEVMSSMTEKHHGKLLDYKGKSMPW</sequence>
<dbReference type="InterPro" id="IPR051468">
    <property type="entry name" value="Fungal_SecMetab_SDRs"/>
</dbReference>
<dbReference type="GO" id="GO:0005737">
    <property type="term" value="C:cytoplasm"/>
    <property type="evidence" value="ECO:0007669"/>
    <property type="project" value="TreeGrafter"/>
</dbReference>
<accession>A0A8C6TN83</accession>
<dbReference type="CDD" id="cd05325">
    <property type="entry name" value="carb_red_sniffer_like_SDR_c"/>
    <property type="match status" value="1"/>
</dbReference>
<dbReference type="SUPFAM" id="SSF51735">
    <property type="entry name" value="NAD(P)-binding Rossmann-fold domains"/>
    <property type="match status" value="1"/>
</dbReference>
<dbReference type="InterPro" id="IPR002347">
    <property type="entry name" value="SDR_fam"/>
</dbReference>
<dbReference type="Ensembl" id="ENSNMLT00000027625.1">
    <property type="protein sequence ID" value="ENSNMLP00000024696.1"/>
    <property type="gene ID" value="ENSNMLG00000015812.1"/>
</dbReference>
<dbReference type="Gene3D" id="3.40.50.720">
    <property type="entry name" value="NAD(P)-binding Rossmann-like Domain"/>
    <property type="match status" value="1"/>
</dbReference>
<dbReference type="PANTHER" id="PTHR43544:SF33">
    <property type="entry name" value="C-FACTOR"/>
    <property type="match status" value="1"/>
</dbReference>
<name>A0A8C6TN83_9GOBI</name>
<dbReference type="PRINTS" id="PR00081">
    <property type="entry name" value="GDHRDH"/>
</dbReference>
<reference evidence="1" key="1">
    <citation type="submission" date="2025-08" db="UniProtKB">
        <authorList>
            <consortium name="Ensembl"/>
        </authorList>
    </citation>
    <scope>IDENTIFICATION</scope>
</reference>
<reference evidence="1" key="2">
    <citation type="submission" date="2025-09" db="UniProtKB">
        <authorList>
            <consortium name="Ensembl"/>
        </authorList>
    </citation>
    <scope>IDENTIFICATION</scope>
</reference>
<dbReference type="Proteomes" id="UP000694523">
    <property type="component" value="Unplaced"/>
</dbReference>
<organism evidence="1 2">
    <name type="scientific">Neogobius melanostomus</name>
    <name type="common">round goby</name>
    <dbReference type="NCBI Taxonomy" id="47308"/>
    <lineage>
        <taxon>Eukaryota</taxon>
        <taxon>Metazoa</taxon>
        <taxon>Chordata</taxon>
        <taxon>Craniata</taxon>
        <taxon>Vertebrata</taxon>
        <taxon>Euteleostomi</taxon>
        <taxon>Actinopterygii</taxon>
        <taxon>Neopterygii</taxon>
        <taxon>Teleostei</taxon>
        <taxon>Neoteleostei</taxon>
        <taxon>Acanthomorphata</taxon>
        <taxon>Gobiaria</taxon>
        <taxon>Gobiiformes</taxon>
        <taxon>Gobioidei</taxon>
        <taxon>Gobiidae</taxon>
        <taxon>Benthophilinae</taxon>
        <taxon>Neogobiini</taxon>
        <taxon>Neogobius</taxon>
    </lineage>
</organism>